<dbReference type="Proteomes" id="UP000036681">
    <property type="component" value="Unplaced"/>
</dbReference>
<name>A0A0M3HQI9_ASCLU</name>
<evidence type="ECO:0000256" key="2">
    <source>
        <dbReference type="ARBA" id="ARBA00022741"/>
    </source>
</evidence>
<feature type="domain" description="DEAD-box RNA helicase Q" evidence="9">
    <location>
        <begin position="68"/>
        <end position="96"/>
    </location>
</feature>
<feature type="domain" description="Helicase ATP-binding" evidence="8">
    <location>
        <begin position="99"/>
        <end position="168"/>
    </location>
</feature>
<evidence type="ECO:0000256" key="5">
    <source>
        <dbReference type="ARBA" id="ARBA00022840"/>
    </source>
</evidence>
<dbReference type="PANTHER" id="PTHR47959:SF1">
    <property type="entry name" value="ATP-DEPENDENT RNA HELICASE DBPA"/>
    <property type="match status" value="1"/>
</dbReference>
<dbReference type="InterPro" id="IPR014014">
    <property type="entry name" value="RNA_helicase_DEAD_Q_motif"/>
</dbReference>
<feature type="short sequence motif" description="Q motif" evidence="6">
    <location>
        <begin position="68"/>
        <end position="96"/>
    </location>
</feature>
<keyword evidence="10" id="KW-1185">Reference proteome</keyword>
<keyword evidence="2" id="KW-0547">Nucleotide-binding</keyword>
<dbReference type="Pfam" id="PF00270">
    <property type="entry name" value="DEAD"/>
    <property type="match status" value="1"/>
</dbReference>
<evidence type="ECO:0000259" key="8">
    <source>
        <dbReference type="PROSITE" id="PS51192"/>
    </source>
</evidence>
<protein>
    <recommendedName>
        <fullName evidence="1">RNA helicase</fullName>
        <ecNumber evidence="1">3.6.4.13</ecNumber>
    </recommendedName>
</protein>
<dbReference type="GO" id="GO:0005524">
    <property type="term" value="F:ATP binding"/>
    <property type="evidence" value="ECO:0007669"/>
    <property type="project" value="UniProtKB-KW"/>
</dbReference>
<keyword evidence="4" id="KW-0347">Helicase</keyword>
<dbReference type="GO" id="GO:0003724">
    <property type="term" value="F:RNA helicase activity"/>
    <property type="evidence" value="ECO:0007669"/>
    <property type="project" value="UniProtKB-EC"/>
</dbReference>
<reference evidence="11" key="1">
    <citation type="submission" date="2017-02" db="UniProtKB">
        <authorList>
            <consortium name="WormBaseParasite"/>
        </authorList>
    </citation>
    <scope>IDENTIFICATION</scope>
</reference>
<proteinExistence type="predicted"/>
<dbReference type="InterPro" id="IPR014001">
    <property type="entry name" value="Helicase_ATP-bd"/>
</dbReference>
<evidence type="ECO:0000256" key="4">
    <source>
        <dbReference type="ARBA" id="ARBA00022806"/>
    </source>
</evidence>
<keyword evidence="5" id="KW-0067">ATP-binding</keyword>
<evidence type="ECO:0000313" key="11">
    <source>
        <dbReference type="WBParaSite" id="ALUE_0000437901-mRNA-1"/>
    </source>
</evidence>
<evidence type="ECO:0000256" key="3">
    <source>
        <dbReference type="ARBA" id="ARBA00022801"/>
    </source>
</evidence>
<evidence type="ECO:0000313" key="10">
    <source>
        <dbReference type="Proteomes" id="UP000036681"/>
    </source>
</evidence>
<dbReference type="GO" id="GO:0016787">
    <property type="term" value="F:hydrolase activity"/>
    <property type="evidence" value="ECO:0007669"/>
    <property type="project" value="UniProtKB-KW"/>
</dbReference>
<feature type="region of interest" description="Disordered" evidence="7">
    <location>
        <begin position="1"/>
        <end position="20"/>
    </location>
</feature>
<dbReference type="WBParaSite" id="ALUE_0000437901-mRNA-1">
    <property type="protein sequence ID" value="ALUE_0000437901-mRNA-1"/>
    <property type="gene ID" value="ALUE_0000437901"/>
</dbReference>
<evidence type="ECO:0000256" key="7">
    <source>
        <dbReference type="SAM" id="MobiDB-lite"/>
    </source>
</evidence>
<evidence type="ECO:0000259" key="9">
    <source>
        <dbReference type="PROSITE" id="PS51195"/>
    </source>
</evidence>
<dbReference type="InterPro" id="IPR011545">
    <property type="entry name" value="DEAD/DEAH_box_helicase_dom"/>
</dbReference>
<dbReference type="EC" id="3.6.4.13" evidence="1"/>
<dbReference type="GO" id="GO:0003676">
    <property type="term" value="F:nucleic acid binding"/>
    <property type="evidence" value="ECO:0007669"/>
    <property type="project" value="InterPro"/>
</dbReference>
<dbReference type="Gene3D" id="3.40.50.300">
    <property type="entry name" value="P-loop containing nucleotide triphosphate hydrolases"/>
    <property type="match status" value="1"/>
</dbReference>
<evidence type="ECO:0000256" key="1">
    <source>
        <dbReference type="ARBA" id="ARBA00012552"/>
    </source>
</evidence>
<dbReference type="PROSITE" id="PS51192">
    <property type="entry name" value="HELICASE_ATP_BIND_1"/>
    <property type="match status" value="1"/>
</dbReference>
<sequence>MIDKERTTLSLDKEPLTTEGSMEVVQELEHVSDSLRDKKTKRRRKRAEADSFFDETTSELVLASEPSVSFEYMNLSRPMLKAVGACGFTKPTPIQAACIPLALAGRDLCACAATGTGKTAAFMLPILERLLFKPKQKSVTRVLVLVPTRELAMQDVSSFFEDYCACSN</sequence>
<dbReference type="InterPro" id="IPR050079">
    <property type="entry name" value="DEAD_box_RNA_helicase"/>
</dbReference>
<dbReference type="SUPFAM" id="SSF52540">
    <property type="entry name" value="P-loop containing nucleoside triphosphate hydrolases"/>
    <property type="match status" value="1"/>
</dbReference>
<dbReference type="InterPro" id="IPR027417">
    <property type="entry name" value="P-loop_NTPase"/>
</dbReference>
<evidence type="ECO:0000256" key="6">
    <source>
        <dbReference type="PROSITE-ProRule" id="PRU00552"/>
    </source>
</evidence>
<organism evidence="10 11">
    <name type="scientific">Ascaris lumbricoides</name>
    <name type="common">Giant roundworm</name>
    <dbReference type="NCBI Taxonomy" id="6252"/>
    <lineage>
        <taxon>Eukaryota</taxon>
        <taxon>Metazoa</taxon>
        <taxon>Ecdysozoa</taxon>
        <taxon>Nematoda</taxon>
        <taxon>Chromadorea</taxon>
        <taxon>Rhabditida</taxon>
        <taxon>Spirurina</taxon>
        <taxon>Ascaridomorpha</taxon>
        <taxon>Ascaridoidea</taxon>
        <taxon>Ascarididae</taxon>
        <taxon>Ascaris</taxon>
    </lineage>
</organism>
<dbReference type="PROSITE" id="PS51195">
    <property type="entry name" value="Q_MOTIF"/>
    <property type="match status" value="1"/>
</dbReference>
<dbReference type="PANTHER" id="PTHR47959">
    <property type="entry name" value="ATP-DEPENDENT RNA HELICASE RHLE-RELATED"/>
    <property type="match status" value="1"/>
</dbReference>
<feature type="compositionally biased region" description="Basic and acidic residues" evidence="7">
    <location>
        <begin position="1"/>
        <end position="16"/>
    </location>
</feature>
<dbReference type="AlphaFoldDB" id="A0A0M3HQI9"/>
<dbReference type="GO" id="GO:0005829">
    <property type="term" value="C:cytosol"/>
    <property type="evidence" value="ECO:0007669"/>
    <property type="project" value="TreeGrafter"/>
</dbReference>
<accession>A0A0M3HQI9</accession>
<keyword evidence="3" id="KW-0378">Hydrolase</keyword>